<comment type="pathway">
    <text evidence="2">Protein modification; protein sumoylation.</text>
</comment>
<dbReference type="EMBL" id="JALLBG020000268">
    <property type="protein sequence ID" value="KAL3757244.1"/>
    <property type="molecule type" value="Genomic_DNA"/>
</dbReference>
<dbReference type="FunFam" id="3.10.110.10:FF:000035">
    <property type="entry name" value="SUMO-conjugating enzyme ubc9"/>
    <property type="match status" value="1"/>
</dbReference>
<comment type="caution">
    <text evidence="13">The sequence shown here is derived from an EMBL/GenBank/DDBJ whole genome shotgun (WGS) entry which is preliminary data.</text>
</comment>
<dbReference type="PROSITE" id="PS50127">
    <property type="entry name" value="UBC_2"/>
    <property type="match status" value="1"/>
</dbReference>
<sequence>MSGGIARGRLMEERKAWRRDHPFGFHARPVSRGDGSSNIMTWETGIPGKEGTDWEGGLYKVMLEFSEEYPSKPPKCKFVPPLFHPNVYPSGTICLSILNEEEGWRPAITVKQMLLGIQDLLDTPNPNSPAQSEAYNLFINNKAEYKRRVKAEARKNTPSS</sequence>
<dbReference type="Proteomes" id="UP001530293">
    <property type="component" value="Unassembled WGS sequence"/>
</dbReference>
<evidence type="ECO:0000313" key="14">
    <source>
        <dbReference type="Proteomes" id="UP001530293"/>
    </source>
</evidence>
<name>A0ABD3M3D3_9STRA</name>
<gene>
    <name evidence="13" type="ORF">ACHAWU_008405</name>
</gene>
<evidence type="ECO:0000256" key="3">
    <source>
        <dbReference type="ARBA" id="ARBA00022679"/>
    </source>
</evidence>
<keyword evidence="6 11" id="KW-0067">ATP-binding</keyword>
<evidence type="ECO:0000256" key="2">
    <source>
        <dbReference type="ARBA" id="ARBA00004718"/>
    </source>
</evidence>
<evidence type="ECO:0000256" key="7">
    <source>
        <dbReference type="ARBA" id="ARBA00023242"/>
    </source>
</evidence>
<evidence type="ECO:0000256" key="6">
    <source>
        <dbReference type="ARBA" id="ARBA00022840"/>
    </source>
</evidence>
<keyword evidence="7" id="KW-0539">Nucleus</keyword>
<evidence type="ECO:0000256" key="1">
    <source>
        <dbReference type="ARBA" id="ARBA00004123"/>
    </source>
</evidence>
<feature type="active site" description="Glycyl thioester intermediate" evidence="10">
    <location>
        <position position="94"/>
    </location>
</feature>
<dbReference type="GO" id="GO:0005634">
    <property type="term" value="C:nucleus"/>
    <property type="evidence" value="ECO:0007669"/>
    <property type="project" value="UniProtKB-SubCell"/>
</dbReference>
<reference evidence="13 14" key="1">
    <citation type="submission" date="2024-10" db="EMBL/GenBank/DDBJ databases">
        <title>Updated reference genomes for cyclostephanoid diatoms.</title>
        <authorList>
            <person name="Roberts W.R."/>
            <person name="Alverson A.J."/>
        </authorList>
    </citation>
    <scope>NUCLEOTIDE SEQUENCE [LARGE SCALE GENOMIC DNA]</scope>
    <source>
        <strain evidence="13 14">AJA232-27</strain>
    </source>
</reference>
<feature type="domain" description="UBC core" evidence="12">
    <location>
        <begin position="5"/>
        <end position="158"/>
    </location>
</feature>
<dbReference type="InterPro" id="IPR016135">
    <property type="entry name" value="UBQ-conjugating_enzyme/RWD"/>
</dbReference>
<comment type="similarity">
    <text evidence="11">Belongs to the ubiquitin-conjugating enzyme family.</text>
</comment>
<keyword evidence="5 11" id="KW-0833">Ubl conjugation pathway</keyword>
<dbReference type="InterPro" id="IPR000608">
    <property type="entry name" value="UBC"/>
</dbReference>
<dbReference type="SUPFAM" id="SSF54495">
    <property type="entry name" value="UBC-like"/>
    <property type="match status" value="1"/>
</dbReference>
<evidence type="ECO:0000256" key="5">
    <source>
        <dbReference type="ARBA" id="ARBA00022786"/>
    </source>
</evidence>
<dbReference type="SMART" id="SM00212">
    <property type="entry name" value="UBCc"/>
    <property type="match status" value="1"/>
</dbReference>
<dbReference type="Gene3D" id="3.10.110.10">
    <property type="entry name" value="Ubiquitin Conjugating Enzyme"/>
    <property type="match status" value="1"/>
</dbReference>
<dbReference type="GO" id="GO:0005694">
    <property type="term" value="C:chromosome"/>
    <property type="evidence" value="ECO:0007669"/>
    <property type="project" value="UniProtKB-ARBA"/>
</dbReference>
<evidence type="ECO:0000256" key="9">
    <source>
        <dbReference type="ARBA" id="ARBA00044296"/>
    </source>
</evidence>
<keyword evidence="4 11" id="KW-0547">Nucleotide-binding</keyword>
<keyword evidence="14" id="KW-1185">Reference proteome</keyword>
<evidence type="ECO:0000256" key="8">
    <source>
        <dbReference type="ARBA" id="ARBA00039165"/>
    </source>
</evidence>
<dbReference type="InterPro" id="IPR023313">
    <property type="entry name" value="UBQ-conjugating_AS"/>
</dbReference>
<dbReference type="GO" id="GO:0005524">
    <property type="term" value="F:ATP binding"/>
    <property type="evidence" value="ECO:0007669"/>
    <property type="project" value="UniProtKB-UniRule"/>
</dbReference>
<dbReference type="CDD" id="cd23798">
    <property type="entry name" value="UBCc_UBE2I"/>
    <property type="match status" value="1"/>
</dbReference>
<accession>A0ABD3M3D3</accession>
<dbReference type="AlphaFoldDB" id="A0ABD3M3D3"/>
<dbReference type="Pfam" id="PF00179">
    <property type="entry name" value="UQ_con"/>
    <property type="match status" value="1"/>
</dbReference>
<protein>
    <recommendedName>
        <fullName evidence="8">SUMO-conjugating enzyme UBC9</fullName>
    </recommendedName>
    <alternativeName>
        <fullName evidence="9">Ubiquitin carrier protein 9</fullName>
    </alternativeName>
</protein>
<dbReference type="InterPro" id="IPR050113">
    <property type="entry name" value="Ub_conjugating_enzyme"/>
</dbReference>
<evidence type="ECO:0000259" key="12">
    <source>
        <dbReference type="PROSITE" id="PS50127"/>
    </source>
</evidence>
<comment type="subcellular location">
    <subcellularLocation>
        <location evidence="1">Nucleus</location>
    </subcellularLocation>
</comment>
<evidence type="ECO:0000313" key="13">
    <source>
        <dbReference type="EMBL" id="KAL3757244.1"/>
    </source>
</evidence>
<evidence type="ECO:0000256" key="4">
    <source>
        <dbReference type="ARBA" id="ARBA00022741"/>
    </source>
</evidence>
<dbReference type="PROSITE" id="PS00183">
    <property type="entry name" value="UBC_1"/>
    <property type="match status" value="1"/>
</dbReference>
<organism evidence="13 14">
    <name type="scientific">Discostella pseudostelligera</name>
    <dbReference type="NCBI Taxonomy" id="259834"/>
    <lineage>
        <taxon>Eukaryota</taxon>
        <taxon>Sar</taxon>
        <taxon>Stramenopiles</taxon>
        <taxon>Ochrophyta</taxon>
        <taxon>Bacillariophyta</taxon>
        <taxon>Coscinodiscophyceae</taxon>
        <taxon>Thalassiosirophycidae</taxon>
        <taxon>Stephanodiscales</taxon>
        <taxon>Stephanodiscaceae</taxon>
        <taxon>Discostella</taxon>
    </lineage>
</organism>
<proteinExistence type="inferred from homology"/>
<dbReference type="GO" id="GO:0019787">
    <property type="term" value="F:ubiquitin-like protein transferase activity"/>
    <property type="evidence" value="ECO:0007669"/>
    <property type="project" value="UniProtKB-ARBA"/>
</dbReference>
<keyword evidence="3" id="KW-0808">Transferase</keyword>
<evidence type="ECO:0000256" key="10">
    <source>
        <dbReference type="PROSITE-ProRule" id="PRU10133"/>
    </source>
</evidence>
<dbReference type="PANTHER" id="PTHR24067">
    <property type="entry name" value="UBIQUITIN-CONJUGATING ENZYME E2"/>
    <property type="match status" value="1"/>
</dbReference>
<evidence type="ECO:0000256" key="11">
    <source>
        <dbReference type="RuleBase" id="RU362109"/>
    </source>
</evidence>